<name>A0ABY7YJJ2_9HYPH</name>
<evidence type="ECO:0000259" key="1">
    <source>
        <dbReference type="Pfam" id="PF13579"/>
    </source>
</evidence>
<dbReference type="SUPFAM" id="SSF53756">
    <property type="entry name" value="UDP-Glycosyltransferase/glycogen phosphorylase"/>
    <property type="match status" value="1"/>
</dbReference>
<reference evidence="2 3" key="1">
    <citation type="submission" date="2023-02" db="EMBL/GenBank/DDBJ databases">
        <title>Devosia algicola sp. nov., isolated from the phycosphere of marine algae.</title>
        <authorList>
            <person name="Kim J.M."/>
            <person name="Lee J.K."/>
            <person name="Choi B.J."/>
            <person name="Bayburt H."/>
            <person name="Jeon C.O."/>
        </authorList>
    </citation>
    <scope>NUCLEOTIDE SEQUENCE [LARGE SCALE GENOMIC DNA]</scope>
    <source>
        <strain evidence="2 3">G20-9</strain>
    </source>
</reference>
<evidence type="ECO:0000313" key="3">
    <source>
        <dbReference type="Proteomes" id="UP001220530"/>
    </source>
</evidence>
<sequence>MNIWYFHHYAGGPGMGRLTRPYHLSRAWAHTGHTTTNFVASFHHMLDIKEPLPPELTVDGVRYVALPARPYSGNGLGRIKNMGDYCRAVLHLPARVPSDLAKPDAIIVSSPQPFAIFPAAKLARQFGAHLTFEVRDLWPLSLIEINGTSKFHPFAILTAFTEWFAYRKANLVSSVLGGAEAHMRAHGLGPNKFVHVPNAVSLARLTMPEVPTTAAGLTAAAQIAAWKAEGRLVAIHPGAQGAPNGLDKLLEAMSLDECAGDRRPVRRFAGWYWRYGRTTQG</sequence>
<dbReference type="EMBL" id="CP118246">
    <property type="protein sequence ID" value="WDR01369.1"/>
    <property type="molecule type" value="Genomic_DNA"/>
</dbReference>
<protein>
    <submittedName>
        <fullName evidence="2">Glycosyltransferase</fullName>
    </submittedName>
</protein>
<dbReference type="RefSeq" id="WP_282217780.1">
    <property type="nucleotide sequence ID" value="NZ_CP118246.1"/>
</dbReference>
<dbReference type="Gene3D" id="3.40.50.2000">
    <property type="entry name" value="Glycogen Phosphorylase B"/>
    <property type="match status" value="1"/>
</dbReference>
<dbReference type="Pfam" id="PF13579">
    <property type="entry name" value="Glyco_trans_4_4"/>
    <property type="match status" value="1"/>
</dbReference>
<gene>
    <name evidence="2" type="ORF">PSQ19_11080</name>
</gene>
<organism evidence="2 3">
    <name type="scientific">Devosia algicola</name>
    <dbReference type="NCBI Taxonomy" id="3026418"/>
    <lineage>
        <taxon>Bacteria</taxon>
        <taxon>Pseudomonadati</taxon>
        <taxon>Pseudomonadota</taxon>
        <taxon>Alphaproteobacteria</taxon>
        <taxon>Hyphomicrobiales</taxon>
        <taxon>Devosiaceae</taxon>
        <taxon>Devosia</taxon>
    </lineage>
</organism>
<dbReference type="Proteomes" id="UP001220530">
    <property type="component" value="Chromosome"/>
</dbReference>
<feature type="domain" description="Glycosyltransferase subfamily 4-like N-terminal" evidence="1">
    <location>
        <begin position="20"/>
        <end position="198"/>
    </location>
</feature>
<keyword evidence="3" id="KW-1185">Reference proteome</keyword>
<accession>A0ABY7YJJ2</accession>
<evidence type="ECO:0000313" key="2">
    <source>
        <dbReference type="EMBL" id="WDR01369.1"/>
    </source>
</evidence>
<proteinExistence type="predicted"/>
<dbReference type="InterPro" id="IPR028098">
    <property type="entry name" value="Glyco_trans_4-like_N"/>
</dbReference>